<dbReference type="CDD" id="cd12797">
    <property type="entry name" value="M23_peptidase"/>
    <property type="match status" value="1"/>
</dbReference>
<accession>A0A173LYM0</accession>
<evidence type="ECO:0000313" key="4">
    <source>
        <dbReference type="EMBL" id="BAV00087.1"/>
    </source>
</evidence>
<name>A0A173LYM0_9MICO</name>
<feature type="transmembrane region" description="Helical" evidence="2">
    <location>
        <begin position="254"/>
        <end position="278"/>
    </location>
</feature>
<gene>
    <name evidence="4" type="ORF">AUMI_115440</name>
</gene>
<organism evidence="4 5">
    <name type="scientific">Aurantimicrobium minutum</name>
    <dbReference type="NCBI Taxonomy" id="708131"/>
    <lineage>
        <taxon>Bacteria</taxon>
        <taxon>Bacillati</taxon>
        <taxon>Actinomycetota</taxon>
        <taxon>Actinomycetes</taxon>
        <taxon>Micrococcales</taxon>
        <taxon>Microbacteriaceae</taxon>
        <taxon>Aurantimicrobium</taxon>
    </lineage>
</organism>
<feature type="domain" description="M23ase beta-sheet core" evidence="3">
    <location>
        <begin position="374"/>
        <end position="473"/>
    </location>
</feature>
<dbReference type="AlphaFoldDB" id="A0A173LYM0"/>
<keyword evidence="2" id="KW-0472">Membrane</keyword>
<feature type="region of interest" description="Disordered" evidence="1">
    <location>
        <begin position="92"/>
        <end position="111"/>
    </location>
</feature>
<dbReference type="PANTHER" id="PTHR21666">
    <property type="entry name" value="PEPTIDASE-RELATED"/>
    <property type="match status" value="1"/>
</dbReference>
<dbReference type="Gene3D" id="2.70.70.10">
    <property type="entry name" value="Glucose Permease (Domain IIA)"/>
    <property type="match status" value="1"/>
</dbReference>
<dbReference type="InterPro" id="IPR016047">
    <property type="entry name" value="M23ase_b-sheet_dom"/>
</dbReference>
<dbReference type="GO" id="GO:0004222">
    <property type="term" value="F:metalloendopeptidase activity"/>
    <property type="evidence" value="ECO:0007669"/>
    <property type="project" value="TreeGrafter"/>
</dbReference>
<dbReference type="InterPro" id="IPR050570">
    <property type="entry name" value="Cell_wall_metabolism_enzyme"/>
</dbReference>
<dbReference type="GeneID" id="80452739"/>
<evidence type="ECO:0000259" key="3">
    <source>
        <dbReference type="Pfam" id="PF01551"/>
    </source>
</evidence>
<dbReference type="KEGG" id="amin:AUMI_115440"/>
<dbReference type="Pfam" id="PF01551">
    <property type="entry name" value="Peptidase_M23"/>
    <property type="match status" value="1"/>
</dbReference>
<proteinExistence type="predicted"/>
<feature type="compositionally biased region" description="Polar residues" evidence="1">
    <location>
        <begin position="57"/>
        <end position="69"/>
    </location>
</feature>
<dbReference type="SUPFAM" id="SSF51261">
    <property type="entry name" value="Duplicated hybrid motif"/>
    <property type="match status" value="1"/>
</dbReference>
<protein>
    <submittedName>
        <fullName evidence="4">M23 family peptidase</fullName>
    </submittedName>
</protein>
<evidence type="ECO:0000256" key="1">
    <source>
        <dbReference type="SAM" id="MobiDB-lite"/>
    </source>
</evidence>
<evidence type="ECO:0000313" key="5">
    <source>
        <dbReference type="Proteomes" id="UP000243847"/>
    </source>
</evidence>
<evidence type="ECO:0000256" key="2">
    <source>
        <dbReference type="SAM" id="Phobius"/>
    </source>
</evidence>
<reference evidence="4 5" key="1">
    <citation type="journal article" date="2016" name="Genome Announc.">
        <title>Complete Genome Sequence of Aurantimicrobium minutum Type Strain KNCT, a Planktonic Ultramicrobacterium Isolated from River Water.</title>
        <authorList>
            <person name="Nakai R."/>
            <person name="Fujisawa T."/>
            <person name="Nakamura Y."/>
            <person name="Nishide H."/>
            <person name="Uchiyama I."/>
            <person name="Baba T."/>
            <person name="Toyoda A."/>
            <person name="Fujiyama A."/>
            <person name="Naganuma T."/>
            <person name="Niki H."/>
        </authorList>
    </citation>
    <scope>NUCLEOTIDE SEQUENCE [LARGE SCALE GENOMIC DNA]</scope>
    <source>
        <strain evidence="4 5">KNC</strain>
    </source>
</reference>
<keyword evidence="2" id="KW-1133">Transmembrane helix</keyword>
<sequence>MAGEFEENVAAATGSALTPPAGLTRRELREWERKNGVNPVVSAQQDVPVQEPAVSATPHNPTPLTSAPQAQPVVALPSDQPLTRRELRMREQGLVPSVSAPEHEIVSSAAEGEEEVLLPEIVTEAEPIDAPSAVREPERASVPEIIVEETTPEPEVETAGDFVVPAAEEEVSVEAHGETEPQLIEAPLSSEPIVPAAALTIAQTVAAENASEDLGVRPHKLVKRAIPRRPAFLSNRSQRDRSAADRRRQISQRVFSVLALVACFAFALSISIPANALLTQSDVAKIKMQAFLDEQVSLASQSMNVDSDATTATASRDGVDVTLAAKAAPIKFYGNSGLCGEETAVNPPASGGSINWPLANTKVSSGYGYRWGSLHAGIDFEGETGTPIYSAADGIVKAAQPSPNNSLGICVIIAHNVNGVQFDTLYGHLSRLDVGVGQGVGAGQVIGAVGSTGQSTGSHLHFEVHVNDVQIDPGPFMSNYAG</sequence>
<dbReference type="Proteomes" id="UP000243847">
    <property type="component" value="Chromosome sequence1"/>
</dbReference>
<dbReference type="PANTHER" id="PTHR21666:SF270">
    <property type="entry name" value="MUREIN HYDROLASE ACTIVATOR ENVC"/>
    <property type="match status" value="1"/>
</dbReference>
<dbReference type="OrthoDB" id="1099523at2"/>
<dbReference type="InterPro" id="IPR011055">
    <property type="entry name" value="Dup_hybrid_motif"/>
</dbReference>
<feature type="compositionally biased region" description="Basic and acidic residues" evidence="1">
    <location>
        <begin position="24"/>
        <end position="35"/>
    </location>
</feature>
<feature type="region of interest" description="Disordered" evidence="1">
    <location>
        <begin position="1"/>
        <end position="85"/>
    </location>
</feature>
<dbReference type="RefSeq" id="WP_096383254.1">
    <property type="nucleotide sequence ID" value="NZ_AP017457.1"/>
</dbReference>
<keyword evidence="2" id="KW-0812">Transmembrane</keyword>
<dbReference type="EMBL" id="AP017457">
    <property type="protein sequence ID" value="BAV00087.1"/>
    <property type="molecule type" value="Genomic_DNA"/>
</dbReference>